<dbReference type="GO" id="GO:0006302">
    <property type="term" value="P:double-strand break repair"/>
    <property type="evidence" value="ECO:0007669"/>
    <property type="project" value="TreeGrafter"/>
</dbReference>
<dbReference type="GO" id="GO:0003677">
    <property type="term" value="F:DNA binding"/>
    <property type="evidence" value="ECO:0007669"/>
    <property type="project" value="UniProtKB-UniRule"/>
</dbReference>
<dbReference type="AlphaFoldDB" id="F3ZVL4"/>
<proteinExistence type="inferred from homology"/>
<evidence type="ECO:0000256" key="10">
    <source>
        <dbReference type="ARBA" id="ARBA00022839"/>
    </source>
</evidence>
<dbReference type="Pfam" id="PF02739">
    <property type="entry name" value="5_3_exonuc_N"/>
    <property type="match status" value="1"/>
</dbReference>
<dbReference type="InterPro" id="IPR008918">
    <property type="entry name" value="HhH2"/>
</dbReference>
<dbReference type="SMART" id="SM00279">
    <property type="entry name" value="HhH2"/>
    <property type="match status" value="1"/>
</dbReference>
<reference evidence="20" key="1">
    <citation type="submission" date="2010-11" db="EMBL/GenBank/DDBJ databases">
        <title>The complete genome of Mahella australiensis DSM 15567.</title>
        <authorList>
            <consortium name="US DOE Joint Genome Institute (JGI-PGF)"/>
            <person name="Lucas S."/>
            <person name="Copeland A."/>
            <person name="Lapidus A."/>
            <person name="Bruce D."/>
            <person name="Goodwin L."/>
            <person name="Pitluck S."/>
            <person name="Kyrpides N."/>
            <person name="Mavromatis K."/>
            <person name="Pagani I."/>
            <person name="Ivanova N."/>
            <person name="Teshima H."/>
            <person name="Brettin T."/>
            <person name="Detter J.C."/>
            <person name="Han C."/>
            <person name="Tapia R."/>
            <person name="Land M."/>
            <person name="Hauser L."/>
            <person name="Markowitz V."/>
            <person name="Cheng J.-F."/>
            <person name="Hugenholtz P."/>
            <person name="Woyke T."/>
            <person name="Wu D."/>
            <person name="Spring S."/>
            <person name="Pukall R."/>
            <person name="Steenblock K."/>
            <person name="Schneider S."/>
            <person name="Klenk H.-P."/>
            <person name="Eisen J.A."/>
        </authorList>
    </citation>
    <scope>NUCLEOTIDE SEQUENCE [LARGE SCALE GENOMIC DNA]</scope>
    <source>
        <strain evidence="20">DSM 15567 / CIP 107919 / 50-1 BON</strain>
    </source>
</reference>
<dbReference type="STRING" id="697281.Mahau_1179"/>
<dbReference type="InterPro" id="IPR036279">
    <property type="entry name" value="5-3_exonuclease_C_sf"/>
</dbReference>
<dbReference type="HOGENOM" id="CLU_004675_0_0_9"/>
<evidence type="ECO:0000256" key="5">
    <source>
        <dbReference type="ARBA" id="ARBA00022695"/>
    </source>
</evidence>
<keyword evidence="4 16" id="KW-0808">Transferase</keyword>
<keyword evidence="11 16" id="KW-0239">DNA-directed DNA polymerase</keyword>
<evidence type="ECO:0000256" key="16">
    <source>
        <dbReference type="RuleBase" id="RU004460"/>
    </source>
</evidence>
<keyword evidence="13 16" id="KW-0234">DNA repair</keyword>
<evidence type="ECO:0000256" key="4">
    <source>
        <dbReference type="ARBA" id="ARBA00022679"/>
    </source>
</evidence>
<dbReference type="SMART" id="SM00482">
    <property type="entry name" value="POLAc"/>
    <property type="match status" value="1"/>
</dbReference>
<dbReference type="InterPro" id="IPR020045">
    <property type="entry name" value="DNA_polI_H3TH"/>
</dbReference>
<dbReference type="Gene3D" id="3.30.420.10">
    <property type="entry name" value="Ribonuclease H-like superfamily/Ribonuclease H"/>
    <property type="match status" value="1"/>
</dbReference>
<dbReference type="Pfam" id="PF00476">
    <property type="entry name" value="DNA_pol_A"/>
    <property type="match status" value="1"/>
</dbReference>
<dbReference type="InterPro" id="IPR002421">
    <property type="entry name" value="5-3_exonuclease"/>
</dbReference>
<feature type="domain" description="5'-3' exonuclease" evidence="17">
    <location>
        <begin position="3"/>
        <end position="262"/>
    </location>
</feature>
<evidence type="ECO:0000256" key="12">
    <source>
        <dbReference type="ARBA" id="ARBA00023125"/>
    </source>
</evidence>
<evidence type="ECO:0000256" key="3">
    <source>
        <dbReference type="ARBA" id="ARBA00020311"/>
    </source>
</evidence>
<organism evidence="19 20">
    <name type="scientific">Mahella australiensis (strain DSM 15567 / CIP 107919 / 50-1 BON)</name>
    <dbReference type="NCBI Taxonomy" id="697281"/>
    <lineage>
        <taxon>Bacteria</taxon>
        <taxon>Bacillati</taxon>
        <taxon>Bacillota</taxon>
        <taxon>Clostridia</taxon>
        <taxon>Thermoanaerobacterales</taxon>
        <taxon>Thermoanaerobacterales Family IV. Incertae Sedis</taxon>
        <taxon>Mahella</taxon>
    </lineage>
</organism>
<dbReference type="GO" id="GO:0008409">
    <property type="term" value="F:5'-3' exonuclease activity"/>
    <property type="evidence" value="ECO:0007669"/>
    <property type="project" value="UniProtKB-UniRule"/>
</dbReference>
<dbReference type="FunFam" id="1.20.1060.10:FF:000001">
    <property type="entry name" value="DNA polymerase I"/>
    <property type="match status" value="1"/>
</dbReference>
<evidence type="ECO:0000256" key="7">
    <source>
        <dbReference type="ARBA" id="ARBA00022722"/>
    </source>
</evidence>
<dbReference type="Gene3D" id="1.10.150.20">
    <property type="entry name" value="5' to 3' exonuclease, C-terminal subdomain"/>
    <property type="match status" value="2"/>
</dbReference>
<evidence type="ECO:0000256" key="11">
    <source>
        <dbReference type="ARBA" id="ARBA00022932"/>
    </source>
</evidence>
<dbReference type="InterPro" id="IPR036397">
    <property type="entry name" value="RNaseH_sf"/>
</dbReference>
<keyword evidence="10 16" id="KW-0269">Exonuclease</keyword>
<dbReference type="InterPro" id="IPR001098">
    <property type="entry name" value="DNA-dir_DNA_pol_A_palm_dom"/>
</dbReference>
<dbReference type="KEGG" id="mas:Mahau_1179"/>
<evidence type="ECO:0000256" key="14">
    <source>
        <dbReference type="ARBA" id="ARBA00049244"/>
    </source>
</evidence>
<dbReference type="InterPro" id="IPR012337">
    <property type="entry name" value="RNaseH-like_sf"/>
</dbReference>
<evidence type="ECO:0000259" key="17">
    <source>
        <dbReference type="SMART" id="SM00475"/>
    </source>
</evidence>
<dbReference type="SUPFAM" id="SSF47807">
    <property type="entry name" value="5' to 3' exonuclease, C-terminal subdomain"/>
    <property type="match status" value="1"/>
</dbReference>
<comment type="similarity">
    <text evidence="1 16">Belongs to the DNA polymerase type-A family.</text>
</comment>
<keyword evidence="6 16" id="KW-0235">DNA replication</keyword>
<dbReference type="InterPro" id="IPR019760">
    <property type="entry name" value="DNA-dir_DNA_pol_A_CS"/>
</dbReference>
<dbReference type="NCBIfam" id="NF004397">
    <property type="entry name" value="PRK05755.1"/>
    <property type="match status" value="1"/>
</dbReference>
<evidence type="ECO:0000259" key="18">
    <source>
        <dbReference type="SMART" id="SM00482"/>
    </source>
</evidence>
<gene>
    <name evidence="16" type="primary">polA</name>
    <name evidence="19" type="ordered locus">Mahau_1179</name>
</gene>
<evidence type="ECO:0000313" key="20">
    <source>
        <dbReference type="Proteomes" id="UP000008457"/>
    </source>
</evidence>
<evidence type="ECO:0000256" key="6">
    <source>
        <dbReference type="ARBA" id="ARBA00022705"/>
    </source>
</evidence>
<evidence type="ECO:0000256" key="1">
    <source>
        <dbReference type="ARBA" id="ARBA00007705"/>
    </source>
</evidence>
<dbReference type="RefSeq" id="WP_013780806.1">
    <property type="nucleotide sequence ID" value="NC_015520.1"/>
</dbReference>
<dbReference type="SUPFAM" id="SSF88723">
    <property type="entry name" value="PIN domain-like"/>
    <property type="match status" value="1"/>
</dbReference>
<dbReference type="PANTHER" id="PTHR10133">
    <property type="entry name" value="DNA POLYMERASE I"/>
    <property type="match status" value="1"/>
</dbReference>
<dbReference type="OrthoDB" id="9806424at2"/>
<dbReference type="PRINTS" id="PR00868">
    <property type="entry name" value="DNAPOLI"/>
</dbReference>
<dbReference type="EC" id="2.7.7.7" evidence="2 15"/>
<dbReference type="NCBIfam" id="TIGR00593">
    <property type="entry name" value="pola"/>
    <property type="match status" value="1"/>
</dbReference>
<dbReference type="InterPro" id="IPR020046">
    <property type="entry name" value="5-3_exonucl_a-hlix_arch_N"/>
</dbReference>
<dbReference type="SUPFAM" id="SSF53098">
    <property type="entry name" value="Ribonuclease H-like"/>
    <property type="match status" value="1"/>
</dbReference>
<dbReference type="Pfam" id="PF01367">
    <property type="entry name" value="5_3_exonuc"/>
    <property type="match status" value="1"/>
</dbReference>
<dbReference type="eggNOG" id="COG0749">
    <property type="taxonomic scope" value="Bacteria"/>
</dbReference>
<dbReference type="FunFam" id="3.40.50.1010:FF:000001">
    <property type="entry name" value="DNA polymerase I"/>
    <property type="match status" value="1"/>
</dbReference>
<dbReference type="InterPro" id="IPR002298">
    <property type="entry name" value="DNA_polymerase_A"/>
</dbReference>
<dbReference type="InterPro" id="IPR043502">
    <property type="entry name" value="DNA/RNA_pol_sf"/>
</dbReference>
<evidence type="ECO:0000313" key="19">
    <source>
        <dbReference type="EMBL" id="AEE96376.1"/>
    </source>
</evidence>
<dbReference type="eggNOG" id="COG0258">
    <property type="taxonomic scope" value="Bacteria"/>
</dbReference>
<name>F3ZVL4_MAHA5</name>
<dbReference type="EMBL" id="CP002360">
    <property type="protein sequence ID" value="AEE96376.1"/>
    <property type="molecule type" value="Genomic_DNA"/>
</dbReference>
<keyword evidence="12 16" id="KW-0238">DNA-binding</keyword>
<protein>
    <recommendedName>
        <fullName evidence="3 15">DNA polymerase I</fullName>
        <ecNumber evidence="2 15">2.7.7.7</ecNumber>
    </recommendedName>
</protein>
<keyword evidence="20" id="KW-1185">Reference proteome</keyword>
<evidence type="ECO:0000256" key="13">
    <source>
        <dbReference type="ARBA" id="ARBA00023204"/>
    </source>
</evidence>
<comment type="subunit">
    <text evidence="16">Single-chain monomer with multiple functions.</text>
</comment>
<keyword evidence="7" id="KW-0540">Nuclease</keyword>
<reference evidence="19 20" key="2">
    <citation type="journal article" date="2011" name="Stand. Genomic Sci.">
        <title>Complete genome sequence of Mahella australiensis type strain (50-1 BON).</title>
        <authorList>
            <person name="Sikorski J."/>
            <person name="Teshima H."/>
            <person name="Nolan M."/>
            <person name="Lucas S."/>
            <person name="Hammon N."/>
            <person name="Deshpande S."/>
            <person name="Cheng J.F."/>
            <person name="Pitluck S."/>
            <person name="Liolios K."/>
            <person name="Pagani I."/>
            <person name="Ivanova N."/>
            <person name="Huntemann M."/>
            <person name="Mavromatis K."/>
            <person name="Ovchinikova G."/>
            <person name="Pati A."/>
            <person name="Tapia R."/>
            <person name="Han C."/>
            <person name="Goodwin L."/>
            <person name="Chen A."/>
            <person name="Palaniappan K."/>
            <person name="Land M."/>
            <person name="Hauser L."/>
            <person name="Ngatchou-Djao O.D."/>
            <person name="Rohde M."/>
            <person name="Pukall R."/>
            <person name="Spring S."/>
            <person name="Abt B."/>
            <person name="Goker M."/>
            <person name="Detter J.C."/>
            <person name="Woyke T."/>
            <person name="Bristow J."/>
            <person name="Markowitz V."/>
            <person name="Hugenholtz P."/>
            <person name="Eisen J.A."/>
            <person name="Kyrpides N.C."/>
            <person name="Klenk H.P."/>
            <person name="Lapidus A."/>
        </authorList>
    </citation>
    <scope>NUCLEOTIDE SEQUENCE [LARGE SCALE GENOMIC DNA]</scope>
    <source>
        <strain evidence="20">DSM 15567 / CIP 107919 / 50-1 BON</strain>
    </source>
</reference>
<evidence type="ECO:0000256" key="2">
    <source>
        <dbReference type="ARBA" id="ARBA00012417"/>
    </source>
</evidence>
<dbReference type="GO" id="GO:0003887">
    <property type="term" value="F:DNA-directed DNA polymerase activity"/>
    <property type="evidence" value="ECO:0007669"/>
    <property type="project" value="UniProtKB-UniRule"/>
</dbReference>
<keyword evidence="8 16" id="KW-0227">DNA damage</keyword>
<dbReference type="PANTHER" id="PTHR10133:SF27">
    <property type="entry name" value="DNA POLYMERASE NU"/>
    <property type="match status" value="1"/>
</dbReference>
<dbReference type="CDD" id="cd09859">
    <property type="entry name" value="PIN_53EXO"/>
    <property type="match status" value="1"/>
</dbReference>
<keyword evidence="9 16" id="KW-0378">Hydrolase</keyword>
<dbReference type="PROSITE" id="PS00447">
    <property type="entry name" value="DNA_POLYMERASE_A"/>
    <property type="match status" value="1"/>
</dbReference>
<dbReference type="CDD" id="cd09898">
    <property type="entry name" value="H3TH_53EXO"/>
    <property type="match status" value="1"/>
</dbReference>
<dbReference type="Pfam" id="PF22619">
    <property type="entry name" value="DNA_polI_exo1"/>
    <property type="match status" value="1"/>
</dbReference>
<accession>F3ZVL4</accession>
<evidence type="ECO:0000256" key="9">
    <source>
        <dbReference type="ARBA" id="ARBA00022801"/>
    </source>
</evidence>
<dbReference type="Gene3D" id="3.40.50.1010">
    <property type="entry name" value="5'-nuclease"/>
    <property type="match status" value="1"/>
</dbReference>
<dbReference type="InterPro" id="IPR029060">
    <property type="entry name" value="PIN-like_dom_sf"/>
</dbReference>
<dbReference type="FunFam" id="1.10.150.20:FF:000002">
    <property type="entry name" value="DNA polymerase I"/>
    <property type="match status" value="1"/>
</dbReference>
<dbReference type="Proteomes" id="UP000008457">
    <property type="component" value="Chromosome"/>
</dbReference>
<dbReference type="InterPro" id="IPR054690">
    <property type="entry name" value="DNA_polI_exonuclease"/>
</dbReference>
<comment type="catalytic activity">
    <reaction evidence="14 16">
        <text>DNA(n) + a 2'-deoxyribonucleoside 5'-triphosphate = DNA(n+1) + diphosphate</text>
        <dbReference type="Rhea" id="RHEA:22508"/>
        <dbReference type="Rhea" id="RHEA-COMP:17339"/>
        <dbReference type="Rhea" id="RHEA-COMP:17340"/>
        <dbReference type="ChEBI" id="CHEBI:33019"/>
        <dbReference type="ChEBI" id="CHEBI:61560"/>
        <dbReference type="ChEBI" id="CHEBI:173112"/>
        <dbReference type="EC" id="2.7.7.7"/>
    </reaction>
</comment>
<keyword evidence="5 16" id="KW-0548">Nucleotidyltransferase</keyword>
<dbReference type="InterPro" id="IPR018320">
    <property type="entry name" value="DNA_polymerase_1"/>
</dbReference>
<dbReference type="CDD" id="cd08637">
    <property type="entry name" value="DNA_pol_A_pol_I_C"/>
    <property type="match status" value="1"/>
</dbReference>
<dbReference type="FunFam" id="1.10.150.20:FF:000003">
    <property type="entry name" value="DNA polymerase I"/>
    <property type="match status" value="1"/>
</dbReference>
<dbReference type="Gene3D" id="3.30.70.370">
    <property type="match status" value="1"/>
</dbReference>
<dbReference type="SMART" id="SM00475">
    <property type="entry name" value="53EXOc"/>
    <property type="match status" value="1"/>
</dbReference>
<comment type="function">
    <text evidence="16">In addition to polymerase activity, this DNA polymerase exhibits 5'-3' exonuclease activity.</text>
</comment>
<sequence>MSDKIMLIDGNSLLNRAFYALPMLTNAEGQYTNGVYGFLTMLYKVMEQEKPTHIAVAFDRKAPTFRHEQYDGYKAKRTGMPDEMASQLPVLKEVLTAMNIRIFEMDGYEADDILGTLANMAHQKGMEVVLVTGDRDALQLVKPDVKVIITKRGITDVEVCDEQAITQRYGIKPEQLIDVKGLMGDASDNIPGVPGIGEKTALRLIKQFGSLESVLEHIDDVSGDKLKKLLTEYREQAIMSKQLGAIQCCVPIDDDLDKCRCKGPDAVKLKEIYQRLDFKSLLSKIPQNNDEEFADKDPIGSDVYNVGDDDIEQLGKDLSNVNELCVYSNDVLSLSEDELKVYNISVKQSVPDIVAAVLSNPKVHKHVYDAKRLIVSMNKSHINVKGIDFDAMIAAYLLDPSQSNYDIKRLVKQYLEIDDDAASHAGYLWRLMNIMLPQIKENEMNALFYDIEMPLTRVLADMEINGFTVDVQMLKELADDFERMIDGLTKEIYALAGEEFNINSPKQLGAILFEKLKLPVGKKTKTGYSTDIEVLKQLQLQHDIVPKIIDYRQLTKLKSTYIDGLMNMADPITHKIHSKFNQTVTVTGRISSTEPNLQNIPVKTELGHQIRKAFVPSSSDYLLLDADYSQIELRVLAHMSQDQNMIDAFLKGQDIHARTASEVFGIPLEQVTPLMRSRAKAVNFGIVYGISDFGLARNIGISRSEAKQYIEQYFARYNGVRRFMDETIQFAKKHGYVTTMFKRRRYLPELASSNRTVRSFGERAAMNTPIQGTAADIIKKAMVDIYNALKENEYRSKLILQVHDELIIEVHRDEVDEIRDLVKDKMEGVVKMDVPLVADIHVGENWYDAK</sequence>
<dbReference type="GO" id="GO:0006261">
    <property type="term" value="P:DNA-templated DNA replication"/>
    <property type="evidence" value="ECO:0007669"/>
    <property type="project" value="UniProtKB-UniRule"/>
</dbReference>
<evidence type="ECO:0000256" key="15">
    <source>
        <dbReference type="NCBIfam" id="TIGR00593"/>
    </source>
</evidence>
<dbReference type="SUPFAM" id="SSF56672">
    <property type="entry name" value="DNA/RNA polymerases"/>
    <property type="match status" value="1"/>
</dbReference>
<dbReference type="Gene3D" id="1.20.1060.10">
    <property type="entry name" value="Taq DNA Polymerase, Chain T, domain 4"/>
    <property type="match status" value="1"/>
</dbReference>
<dbReference type="CDD" id="cd06140">
    <property type="entry name" value="DNA_polA_I_Bacillus_like_exo"/>
    <property type="match status" value="1"/>
</dbReference>
<evidence type="ECO:0000256" key="8">
    <source>
        <dbReference type="ARBA" id="ARBA00022763"/>
    </source>
</evidence>
<feature type="domain" description="DNA-directed DNA polymerase family A palm" evidence="18">
    <location>
        <begin position="607"/>
        <end position="814"/>
    </location>
</feature>